<feature type="transmembrane region" description="Helical" evidence="5">
    <location>
        <begin position="285"/>
        <end position="307"/>
    </location>
</feature>
<evidence type="ECO:0000256" key="1">
    <source>
        <dbReference type="ARBA" id="ARBA00004141"/>
    </source>
</evidence>
<dbReference type="PANTHER" id="PTHR10924:SF6">
    <property type="entry name" value="SOLUTE CARRIER FAMILY 49 MEMBER A3"/>
    <property type="match status" value="1"/>
</dbReference>
<evidence type="ECO:0000256" key="5">
    <source>
        <dbReference type="SAM" id="Phobius"/>
    </source>
</evidence>
<feature type="transmembrane region" description="Helical" evidence="5">
    <location>
        <begin position="319"/>
        <end position="342"/>
    </location>
</feature>
<keyword evidence="3 5" id="KW-1133">Transmembrane helix</keyword>
<reference evidence="6 7" key="1">
    <citation type="submission" date="2014-04" db="EMBL/GenBank/DDBJ databases">
        <authorList>
            <consortium name="DOE Joint Genome Institute"/>
            <person name="Kuo A."/>
            <person name="Tarkka M."/>
            <person name="Buscot F."/>
            <person name="Kohler A."/>
            <person name="Nagy L.G."/>
            <person name="Floudas D."/>
            <person name="Copeland A."/>
            <person name="Barry K.W."/>
            <person name="Cichocki N."/>
            <person name="Veneault-Fourrey C."/>
            <person name="LaButti K."/>
            <person name="Lindquist E.A."/>
            <person name="Lipzen A."/>
            <person name="Lundell T."/>
            <person name="Morin E."/>
            <person name="Murat C."/>
            <person name="Sun H."/>
            <person name="Tunlid A."/>
            <person name="Henrissat B."/>
            <person name="Grigoriev I.V."/>
            <person name="Hibbett D.S."/>
            <person name="Martin F."/>
            <person name="Nordberg H.P."/>
            <person name="Cantor M.N."/>
            <person name="Hua S.X."/>
        </authorList>
    </citation>
    <scope>NUCLEOTIDE SEQUENCE [LARGE SCALE GENOMIC DNA]</scope>
    <source>
        <strain evidence="6 7">F 1598</strain>
    </source>
</reference>
<reference evidence="7" key="2">
    <citation type="submission" date="2015-01" db="EMBL/GenBank/DDBJ databases">
        <title>Evolutionary Origins and Diversification of the Mycorrhizal Mutualists.</title>
        <authorList>
            <consortium name="DOE Joint Genome Institute"/>
            <consortium name="Mycorrhizal Genomics Consortium"/>
            <person name="Kohler A."/>
            <person name="Kuo A."/>
            <person name="Nagy L.G."/>
            <person name="Floudas D."/>
            <person name="Copeland A."/>
            <person name="Barry K.W."/>
            <person name="Cichocki N."/>
            <person name="Veneault-Fourrey C."/>
            <person name="LaButti K."/>
            <person name="Lindquist E.A."/>
            <person name="Lipzen A."/>
            <person name="Lundell T."/>
            <person name="Morin E."/>
            <person name="Murat C."/>
            <person name="Riley R."/>
            <person name="Ohm R."/>
            <person name="Sun H."/>
            <person name="Tunlid A."/>
            <person name="Henrissat B."/>
            <person name="Grigoriev I.V."/>
            <person name="Hibbett D.S."/>
            <person name="Martin F."/>
        </authorList>
    </citation>
    <scope>NUCLEOTIDE SEQUENCE [LARGE SCALE GENOMIC DNA]</scope>
    <source>
        <strain evidence="7">F 1598</strain>
    </source>
</reference>
<dbReference type="PANTHER" id="PTHR10924">
    <property type="entry name" value="MAJOR FACILITATOR SUPERFAMILY PROTEIN-RELATED"/>
    <property type="match status" value="1"/>
</dbReference>
<name>A0A0C3FYE0_PILCF</name>
<feature type="transmembrane region" description="Helical" evidence="5">
    <location>
        <begin position="354"/>
        <end position="372"/>
    </location>
</feature>
<feature type="transmembrane region" description="Helical" evidence="5">
    <location>
        <begin position="378"/>
        <end position="402"/>
    </location>
</feature>
<evidence type="ECO:0000256" key="4">
    <source>
        <dbReference type="ARBA" id="ARBA00023136"/>
    </source>
</evidence>
<sequence>MAHDSSMDMQLNDLESSPSMFEKASLGNSIHASTDADAELVSDPNSVIRYRLYKRRFAGTVGFVVLGAVTALGWPWFGPISNDMAADFDISLDQVNWLGNMVTLVYLPTALVIPVLCSKWGLRRTCDIAVVSLLIAAWIRYAGTARTLSRESSYALLLIGQLFGGIAQPVFQVLGPMYSERWFDLKGRTTATMIIAVANPVGGAIGQLLSPLPGNTRHSILILAIISTASIPFVFLIGEAPPVPPTYSGSKKTHSLRSLLRALLGLRISDSDRDVFMTIRERVDFCIITLVFGVLVGSANGFAVLSAEIMGPAGYSDTVSGLMGAALLLSGLIAAIITAPIFDRVLTHHLAITSKIIVPVIAGAWLSLVWAVKAGNTGGLFTIMAIIGVGSLTMLPVGLELGCEVTRNSDGSSALLWFSGNLFSTLFVLVAGALRAPPTANPPLGMHKALIFMGAFIMGICSSIFFLRGKQARKELDIRMGKEQNAR</sequence>
<evidence type="ECO:0000256" key="3">
    <source>
        <dbReference type="ARBA" id="ARBA00022989"/>
    </source>
</evidence>
<comment type="subcellular location">
    <subcellularLocation>
        <location evidence="1">Membrane</location>
        <topology evidence="1">Multi-pass membrane protein</topology>
    </subcellularLocation>
</comment>
<protein>
    <recommendedName>
        <fullName evidence="8">Major facilitator superfamily (MFS) profile domain-containing protein</fullName>
    </recommendedName>
</protein>
<evidence type="ECO:0000256" key="2">
    <source>
        <dbReference type="ARBA" id="ARBA00022692"/>
    </source>
</evidence>
<organism evidence="6 7">
    <name type="scientific">Piloderma croceum (strain F 1598)</name>
    <dbReference type="NCBI Taxonomy" id="765440"/>
    <lineage>
        <taxon>Eukaryota</taxon>
        <taxon>Fungi</taxon>
        <taxon>Dikarya</taxon>
        <taxon>Basidiomycota</taxon>
        <taxon>Agaricomycotina</taxon>
        <taxon>Agaricomycetes</taxon>
        <taxon>Agaricomycetidae</taxon>
        <taxon>Atheliales</taxon>
        <taxon>Atheliaceae</taxon>
        <taxon>Piloderma</taxon>
    </lineage>
</organism>
<dbReference type="InterPro" id="IPR049680">
    <property type="entry name" value="FLVCR1-2_SLC49-like"/>
</dbReference>
<accession>A0A0C3FYE0</accession>
<dbReference type="InParanoid" id="A0A0C3FYE0"/>
<dbReference type="InterPro" id="IPR036259">
    <property type="entry name" value="MFS_trans_sf"/>
</dbReference>
<evidence type="ECO:0000313" key="7">
    <source>
        <dbReference type="Proteomes" id="UP000054166"/>
    </source>
</evidence>
<dbReference type="Gene3D" id="1.20.1250.20">
    <property type="entry name" value="MFS general substrate transporter like domains"/>
    <property type="match status" value="1"/>
</dbReference>
<dbReference type="OrthoDB" id="422206at2759"/>
<feature type="transmembrane region" description="Helical" evidence="5">
    <location>
        <begin position="57"/>
        <end position="77"/>
    </location>
</feature>
<dbReference type="Pfam" id="PF07690">
    <property type="entry name" value="MFS_1"/>
    <property type="match status" value="1"/>
</dbReference>
<feature type="transmembrane region" description="Helical" evidence="5">
    <location>
        <begin position="414"/>
        <end position="434"/>
    </location>
</feature>
<gene>
    <name evidence="6" type="ORF">PILCRDRAFT_819468</name>
</gene>
<evidence type="ECO:0008006" key="8">
    <source>
        <dbReference type="Google" id="ProtNLM"/>
    </source>
</evidence>
<feature type="transmembrane region" description="Helical" evidence="5">
    <location>
        <begin position="446"/>
        <end position="467"/>
    </location>
</feature>
<feature type="transmembrane region" description="Helical" evidence="5">
    <location>
        <begin position="154"/>
        <end position="178"/>
    </location>
</feature>
<feature type="transmembrane region" description="Helical" evidence="5">
    <location>
        <begin position="190"/>
        <end position="208"/>
    </location>
</feature>
<dbReference type="GO" id="GO:0016020">
    <property type="term" value="C:membrane"/>
    <property type="evidence" value="ECO:0007669"/>
    <property type="project" value="UniProtKB-SubCell"/>
</dbReference>
<dbReference type="HOGENOM" id="CLU_023132_2_0_1"/>
<keyword evidence="2 5" id="KW-0812">Transmembrane</keyword>
<evidence type="ECO:0000313" key="6">
    <source>
        <dbReference type="EMBL" id="KIM83231.1"/>
    </source>
</evidence>
<dbReference type="EMBL" id="KN832991">
    <property type="protein sequence ID" value="KIM83231.1"/>
    <property type="molecule type" value="Genomic_DNA"/>
</dbReference>
<keyword evidence="4 5" id="KW-0472">Membrane</keyword>
<dbReference type="GO" id="GO:0022857">
    <property type="term" value="F:transmembrane transporter activity"/>
    <property type="evidence" value="ECO:0007669"/>
    <property type="project" value="InterPro"/>
</dbReference>
<feature type="transmembrane region" description="Helical" evidence="5">
    <location>
        <begin position="97"/>
        <end position="116"/>
    </location>
</feature>
<dbReference type="SUPFAM" id="SSF103473">
    <property type="entry name" value="MFS general substrate transporter"/>
    <property type="match status" value="1"/>
</dbReference>
<dbReference type="InterPro" id="IPR011701">
    <property type="entry name" value="MFS"/>
</dbReference>
<keyword evidence="7" id="KW-1185">Reference proteome</keyword>
<dbReference type="AlphaFoldDB" id="A0A0C3FYE0"/>
<dbReference type="Proteomes" id="UP000054166">
    <property type="component" value="Unassembled WGS sequence"/>
</dbReference>
<proteinExistence type="predicted"/>